<evidence type="ECO:0000259" key="5">
    <source>
        <dbReference type="Pfam" id="PF21993"/>
    </source>
</evidence>
<dbReference type="Pfam" id="PF00440">
    <property type="entry name" value="TetR_N"/>
    <property type="match status" value="1"/>
</dbReference>
<keyword evidence="2" id="KW-0238">DNA-binding</keyword>
<sequence length="180" mass="19581">MVRSAARMIRERGVTGVGLRQIAADADGPRGSLQRYFPGGKTQVLLEAIDLAVDDFAVGTRAAAVEAETLPDAVRMIVSSWREVLVDSDFSVGCPIASFVVDVSSVDPLRERADERFTHWRKGIAAIYRRFGYDRTAAWDEAILVISSLEGAALVARAARDIEAIDAVEKLLMDRLTSSA</sequence>
<dbReference type="EMBL" id="JAMTCJ010000001">
    <property type="protein sequence ID" value="MCP2175423.1"/>
    <property type="molecule type" value="Genomic_DNA"/>
</dbReference>
<dbReference type="SUPFAM" id="SSF46689">
    <property type="entry name" value="Homeodomain-like"/>
    <property type="match status" value="1"/>
</dbReference>
<gene>
    <name evidence="6" type="ORF">LX13_001230</name>
</gene>
<comment type="caution">
    <text evidence="6">The sequence shown here is derived from an EMBL/GenBank/DDBJ whole genome shotgun (WGS) entry which is preliminary data.</text>
</comment>
<keyword evidence="7" id="KW-1185">Reference proteome</keyword>
<evidence type="ECO:0000259" key="4">
    <source>
        <dbReference type="Pfam" id="PF00440"/>
    </source>
</evidence>
<name>A0ABT1HAZ0_9NOCA</name>
<evidence type="ECO:0000313" key="7">
    <source>
        <dbReference type="Proteomes" id="UP001206895"/>
    </source>
</evidence>
<evidence type="ECO:0000313" key="6">
    <source>
        <dbReference type="EMBL" id="MCP2175423.1"/>
    </source>
</evidence>
<reference evidence="6 7" key="1">
    <citation type="submission" date="2022-06" db="EMBL/GenBank/DDBJ databases">
        <title>Genomic Encyclopedia of Archaeal and Bacterial Type Strains, Phase II (KMG-II): from individual species to whole genera.</title>
        <authorList>
            <person name="Goeker M."/>
        </authorList>
    </citation>
    <scope>NUCLEOTIDE SEQUENCE [LARGE SCALE GENOMIC DNA]</scope>
    <source>
        <strain evidence="6 7">DSM 44693</strain>
    </source>
</reference>
<evidence type="ECO:0000256" key="3">
    <source>
        <dbReference type="ARBA" id="ARBA00023163"/>
    </source>
</evidence>
<dbReference type="InterPro" id="IPR009057">
    <property type="entry name" value="Homeodomain-like_sf"/>
</dbReference>
<dbReference type="Pfam" id="PF21993">
    <property type="entry name" value="TetR_C_13_2"/>
    <property type="match status" value="1"/>
</dbReference>
<dbReference type="PANTHER" id="PTHR47506">
    <property type="entry name" value="TRANSCRIPTIONAL REGULATORY PROTEIN"/>
    <property type="match status" value="1"/>
</dbReference>
<dbReference type="InterPro" id="IPR036271">
    <property type="entry name" value="Tet_transcr_reg_TetR-rel_C_sf"/>
</dbReference>
<dbReference type="InterPro" id="IPR054156">
    <property type="entry name" value="YxaF_TetR_C"/>
</dbReference>
<dbReference type="PANTHER" id="PTHR47506:SF3">
    <property type="entry name" value="HTH-TYPE TRANSCRIPTIONAL REGULATOR LMRA"/>
    <property type="match status" value="1"/>
</dbReference>
<keyword evidence="3" id="KW-0804">Transcription</keyword>
<accession>A0ABT1HAZ0</accession>
<dbReference type="SUPFAM" id="SSF48498">
    <property type="entry name" value="Tetracyclin repressor-like, C-terminal domain"/>
    <property type="match status" value="1"/>
</dbReference>
<feature type="domain" description="HTH tetR-type" evidence="4">
    <location>
        <begin position="4"/>
        <end position="47"/>
    </location>
</feature>
<keyword evidence="1" id="KW-0805">Transcription regulation</keyword>
<protein>
    <submittedName>
        <fullName evidence="6">Transcriptional regulator, TetR family</fullName>
    </submittedName>
</protein>
<evidence type="ECO:0000256" key="1">
    <source>
        <dbReference type="ARBA" id="ARBA00023015"/>
    </source>
</evidence>
<dbReference type="InterPro" id="IPR001647">
    <property type="entry name" value="HTH_TetR"/>
</dbReference>
<organism evidence="6 7">
    <name type="scientific">Williamsia maris</name>
    <dbReference type="NCBI Taxonomy" id="72806"/>
    <lineage>
        <taxon>Bacteria</taxon>
        <taxon>Bacillati</taxon>
        <taxon>Actinomycetota</taxon>
        <taxon>Actinomycetes</taxon>
        <taxon>Mycobacteriales</taxon>
        <taxon>Nocardiaceae</taxon>
        <taxon>Williamsia</taxon>
    </lineage>
</organism>
<dbReference type="Gene3D" id="1.10.357.10">
    <property type="entry name" value="Tetracycline Repressor, domain 2"/>
    <property type="match status" value="1"/>
</dbReference>
<evidence type="ECO:0000256" key="2">
    <source>
        <dbReference type="ARBA" id="ARBA00023125"/>
    </source>
</evidence>
<dbReference type="Proteomes" id="UP001206895">
    <property type="component" value="Unassembled WGS sequence"/>
</dbReference>
<feature type="domain" description="Transcriptional regulator LmrA/YxaF-like C-terminal" evidence="5">
    <location>
        <begin position="72"/>
        <end position="170"/>
    </location>
</feature>
<proteinExistence type="predicted"/>